<dbReference type="Gene3D" id="3.90.1070.10">
    <property type="match status" value="1"/>
</dbReference>
<organism evidence="1 2">
    <name type="scientific">Candidatus Nomurabacteria bacterium GW2011_GWF2_40_12</name>
    <dbReference type="NCBI Taxonomy" id="1618776"/>
    <lineage>
        <taxon>Bacteria</taxon>
        <taxon>Candidatus Nomuraibacteriota</taxon>
    </lineage>
</organism>
<reference evidence="1 2" key="1">
    <citation type="journal article" date="2015" name="Nature">
        <title>rRNA introns, odd ribosomes, and small enigmatic genomes across a large radiation of phyla.</title>
        <authorList>
            <person name="Brown C.T."/>
            <person name="Hug L.A."/>
            <person name="Thomas B.C."/>
            <person name="Sharon I."/>
            <person name="Castelle C.J."/>
            <person name="Singh A."/>
            <person name="Wilkins M.J."/>
            <person name="Williams K.H."/>
            <person name="Banfield J.F."/>
        </authorList>
    </citation>
    <scope>NUCLEOTIDE SEQUENCE [LARGE SCALE GENOMIC DNA]</scope>
</reference>
<dbReference type="SUPFAM" id="SSF56784">
    <property type="entry name" value="HAD-like"/>
    <property type="match status" value="1"/>
</dbReference>
<dbReference type="EMBL" id="LBYC01000004">
    <property type="protein sequence ID" value="KKR43415.1"/>
    <property type="molecule type" value="Genomic_DNA"/>
</dbReference>
<keyword evidence="1" id="KW-0378">Hydrolase</keyword>
<dbReference type="NCBIfam" id="TIGR01484">
    <property type="entry name" value="HAD-SF-IIB"/>
    <property type="match status" value="1"/>
</dbReference>
<accession>A0A0G0T8K4</accession>
<dbReference type="AlphaFoldDB" id="A0A0G0T8K4"/>
<dbReference type="PANTHER" id="PTHR10000:SF8">
    <property type="entry name" value="HAD SUPERFAMILY HYDROLASE-LIKE, TYPE 3"/>
    <property type="match status" value="1"/>
</dbReference>
<protein>
    <submittedName>
        <fullName evidence="1">Cof-like protein hydrolase</fullName>
    </submittedName>
</protein>
<dbReference type="GO" id="GO:0005829">
    <property type="term" value="C:cytosol"/>
    <property type="evidence" value="ECO:0007669"/>
    <property type="project" value="TreeGrafter"/>
</dbReference>
<dbReference type="InterPro" id="IPR036412">
    <property type="entry name" value="HAD-like_sf"/>
</dbReference>
<gene>
    <name evidence="1" type="ORF">UT78_C0004G0025</name>
</gene>
<evidence type="ECO:0000313" key="1">
    <source>
        <dbReference type="EMBL" id="KKR43415.1"/>
    </source>
</evidence>
<dbReference type="Pfam" id="PF08282">
    <property type="entry name" value="Hydrolase_3"/>
    <property type="match status" value="1"/>
</dbReference>
<dbReference type="PANTHER" id="PTHR10000">
    <property type="entry name" value="PHOSPHOSERINE PHOSPHATASE"/>
    <property type="match status" value="1"/>
</dbReference>
<name>A0A0G0T8K4_9BACT</name>
<dbReference type="InterPro" id="IPR006379">
    <property type="entry name" value="HAD-SF_hydro_IIB"/>
</dbReference>
<proteinExistence type="predicted"/>
<sequence>MKPLEQLLKKDISRIKMIVFDVDGVLVPRGTKIKQVGNTTTLETKVIHQKQIEQIKKLNQKGFLINISSGRGLYMLQEMFRDILPFVSLTYECGSATWYKGKIYQHINSFERTKSILPKLKKVTVKNKNVKGFEPKEFIITIHCKKPDKKIEEIVRKEKGLVTLWNGEAYDILIKKDQTKALGLKYARQIFKLKKENVMAIGDNYNDQELLEESGMPISADKSRVKGKFFVALKGKSLPADELMQKILSLVS</sequence>
<comment type="caution">
    <text evidence="1">The sequence shown here is derived from an EMBL/GenBank/DDBJ whole genome shotgun (WGS) entry which is preliminary data.</text>
</comment>
<dbReference type="GO" id="GO:0000287">
    <property type="term" value="F:magnesium ion binding"/>
    <property type="evidence" value="ECO:0007669"/>
    <property type="project" value="TreeGrafter"/>
</dbReference>
<dbReference type="Proteomes" id="UP000034301">
    <property type="component" value="Unassembled WGS sequence"/>
</dbReference>
<dbReference type="GO" id="GO:0016791">
    <property type="term" value="F:phosphatase activity"/>
    <property type="evidence" value="ECO:0007669"/>
    <property type="project" value="TreeGrafter"/>
</dbReference>
<dbReference type="Gene3D" id="3.40.50.1000">
    <property type="entry name" value="HAD superfamily/HAD-like"/>
    <property type="match status" value="1"/>
</dbReference>
<dbReference type="InterPro" id="IPR023214">
    <property type="entry name" value="HAD_sf"/>
</dbReference>
<evidence type="ECO:0000313" key="2">
    <source>
        <dbReference type="Proteomes" id="UP000034301"/>
    </source>
</evidence>